<dbReference type="OrthoDB" id="10155at10239"/>
<name>A0A1X9SJX9_9VIRU</name>
<dbReference type="GeneID" id="32878864"/>
<reference evidence="1 2" key="1">
    <citation type="journal article" date="2017" name="Viruses">
        <title>Differentiation and structure in Sulfolobus islandicus rod-shaped virus populations.</title>
        <authorList>
            <person name="Bautista M.A."/>
            <person name="Black J.A."/>
            <person name="Youngblut N.D."/>
            <person name="Whitaker R.J."/>
        </authorList>
    </citation>
    <scope>NUCLEOTIDE SEQUENCE [LARGE SCALE GENOMIC DNA]</scope>
</reference>
<protein>
    <recommendedName>
        <fullName evidence="3">Methyltransferase domain-containing protein</fullName>
    </recommendedName>
</protein>
<evidence type="ECO:0000313" key="2">
    <source>
        <dbReference type="Proteomes" id="UP000201341"/>
    </source>
</evidence>
<dbReference type="Proteomes" id="UP000201341">
    <property type="component" value="Segment"/>
</dbReference>
<evidence type="ECO:0000313" key="1">
    <source>
        <dbReference type="EMBL" id="ARQ96555.1"/>
    </source>
</evidence>
<proteinExistence type="predicted"/>
<accession>A0A1X9SJX9</accession>
<keyword evidence="2" id="KW-1185">Reference proteome</keyword>
<sequence length="160" mass="19067">MSFNYKDYFCKMECCYWHEFDLVYGKLDVKDKTITIIGNDCGSSALYFLLKGAKKIVGYEKEEKLNQLFKEKVCKEFQICDKVEINGEWTGKEYPNSDVFIMDCEDCEKNLDVSQLQKYKQYCIAIHDWTENRFELMKKLYGTILTFITDDNREFVFCKL</sequence>
<dbReference type="RefSeq" id="YP_009362957.1">
    <property type="nucleotide sequence ID" value="NC_034628.1"/>
</dbReference>
<dbReference type="KEGG" id="vg:32878864"/>
<organism evidence="1 2">
    <name type="scientific">Sulfolobus islandicus rod-shaped virus 4</name>
    <dbReference type="NCBI Taxonomy" id="1983547"/>
    <lineage>
        <taxon>Viruses</taxon>
        <taxon>Adnaviria</taxon>
        <taxon>Zilligvirae</taxon>
        <taxon>Taleaviricota</taxon>
        <taxon>Tokiviricetes</taxon>
        <taxon>Ligamenvirales</taxon>
        <taxon>Rudiviridae</taxon>
        <taxon>Usarudivirus</taxon>
        <taxon>Usarudivirus yellowstonense</taxon>
        <taxon>Usarudivirus SIRV4</taxon>
    </lineage>
</organism>
<dbReference type="EMBL" id="KY744231">
    <property type="protein sequence ID" value="ARQ96555.1"/>
    <property type="molecule type" value="Genomic_DNA"/>
</dbReference>
<evidence type="ECO:0008006" key="3">
    <source>
        <dbReference type="Google" id="ProtNLM"/>
    </source>
</evidence>